<gene>
    <name evidence="1" type="ORF">COU35_02615</name>
</gene>
<protein>
    <submittedName>
        <fullName evidence="1">Uncharacterized protein</fullName>
    </submittedName>
</protein>
<name>A0A2H0TQK4_9BACT</name>
<dbReference type="AlphaFoldDB" id="A0A2H0TQK4"/>
<organism evidence="1 2">
    <name type="scientific">Candidatus Magasanikbacteria bacterium CG10_big_fil_rev_8_21_14_0_10_47_10</name>
    <dbReference type="NCBI Taxonomy" id="1974652"/>
    <lineage>
        <taxon>Bacteria</taxon>
        <taxon>Candidatus Magasanikiibacteriota</taxon>
    </lineage>
</organism>
<accession>A0A2H0TQK4</accession>
<evidence type="ECO:0000313" key="1">
    <source>
        <dbReference type="EMBL" id="PIR74450.1"/>
    </source>
</evidence>
<proteinExistence type="predicted"/>
<dbReference type="Proteomes" id="UP000230154">
    <property type="component" value="Unassembled WGS sequence"/>
</dbReference>
<evidence type="ECO:0000313" key="2">
    <source>
        <dbReference type="Proteomes" id="UP000230154"/>
    </source>
</evidence>
<reference evidence="2" key="1">
    <citation type="submission" date="2017-09" db="EMBL/GenBank/DDBJ databases">
        <title>Depth-based differentiation of microbial function through sediment-hosted aquifers and enrichment of novel symbionts in the deep terrestrial subsurface.</title>
        <authorList>
            <person name="Probst A.J."/>
            <person name="Ladd B."/>
            <person name="Jarett J.K."/>
            <person name="Geller-Mcgrath D.E."/>
            <person name="Sieber C.M.K."/>
            <person name="Emerson J.B."/>
            <person name="Anantharaman K."/>
            <person name="Thomas B.C."/>
            <person name="Malmstrom R."/>
            <person name="Stieglmeier M."/>
            <person name="Klingl A."/>
            <person name="Woyke T."/>
            <person name="Ryan C.M."/>
            <person name="Banfield J.F."/>
        </authorList>
    </citation>
    <scope>NUCLEOTIDE SEQUENCE [LARGE SCALE GENOMIC DNA]</scope>
</reference>
<sequence length="124" mass="14412">MKLSDEAAAQQQKQWAAQFKKVAYQKQRRQTVSPQRMQASLAQMVRTAKVQLREALKKNNADHIQQSVKTLIGARAQQLGLRVRHEKELLGRIDQDTLAEWMHEYYQECTRLIHAVEQLKTDNG</sequence>
<comment type="caution">
    <text evidence="1">The sequence shown here is derived from an EMBL/GenBank/DDBJ whole genome shotgun (WGS) entry which is preliminary data.</text>
</comment>
<dbReference type="EMBL" id="PFCB01000021">
    <property type="protein sequence ID" value="PIR74450.1"/>
    <property type="molecule type" value="Genomic_DNA"/>
</dbReference>